<keyword evidence="2" id="KW-0479">Metal-binding</keyword>
<dbReference type="SUPFAM" id="SSF54060">
    <property type="entry name" value="His-Me finger endonucleases"/>
    <property type="match status" value="1"/>
</dbReference>
<protein>
    <submittedName>
        <fullName evidence="7">DNA/RNA non-specific endonuclease</fullName>
    </submittedName>
</protein>
<dbReference type="OrthoDB" id="9811262at2"/>
<feature type="domain" description="ENPP1-3/EXOG-like endonuclease/phosphodiesterase" evidence="5">
    <location>
        <begin position="61"/>
        <end position="272"/>
    </location>
</feature>
<name>A0A3P1BYV6_9BACT</name>
<dbReference type="InterPro" id="IPR040255">
    <property type="entry name" value="Non-specific_endonuclease"/>
</dbReference>
<dbReference type="Pfam" id="PF01223">
    <property type="entry name" value="Endonuclease_NS"/>
    <property type="match status" value="1"/>
</dbReference>
<dbReference type="GO" id="GO:0016787">
    <property type="term" value="F:hydrolase activity"/>
    <property type="evidence" value="ECO:0007669"/>
    <property type="project" value="InterPro"/>
</dbReference>
<keyword evidence="8" id="KW-1185">Reference proteome</keyword>
<evidence type="ECO:0000313" key="7">
    <source>
        <dbReference type="EMBL" id="RRB06271.1"/>
    </source>
</evidence>
<dbReference type="AlphaFoldDB" id="A0A3P1BYV6"/>
<evidence type="ECO:0000256" key="3">
    <source>
        <dbReference type="SAM" id="MobiDB-lite"/>
    </source>
</evidence>
<keyword evidence="7" id="KW-0540">Nuclease</keyword>
<dbReference type="RefSeq" id="WP_124868883.1">
    <property type="nucleotide sequence ID" value="NZ_RQJO01000007.1"/>
</dbReference>
<dbReference type="SMART" id="SM00477">
    <property type="entry name" value="NUC"/>
    <property type="match status" value="1"/>
</dbReference>
<feature type="signal peptide" evidence="4">
    <location>
        <begin position="1"/>
        <end position="24"/>
    </location>
</feature>
<keyword evidence="7" id="KW-0255">Endonuclease</keyword>
<accession>A0A3P1BYV6</accession>
<feature type="domain" description="DNA/RNA non-specific endonuclease/pyrophosphatase/phosphodiesterase" evidence="6">
    <location>
        <begin position="60"/>
        <end position="272"/>
    </location>
</feature>
<dbReference type="GO" id="GO:0004519">
    <property type="term" value="F:endonuclease activity"/>
    <property type="evidence" value="ECO:0007669"/>
    <property type="project" value="UniProtKB-KW"/>
</dbReference>
<evidence type="ECO:0000259" key="5">
    <source>
        <dbReference type="SMART" id="SM00477"/>
    </source>
</evidence>
<evidence type="ECO:0000256" key="4">
    <source>
        <dbReference type="SAM" id="SignalP"/>
    </source>
</evidence>
<dbReference type="Gene3D" id="3.40.570.10">
    <property type="entry name" value="Extracellular Endonuclease, subunit A"/>
    <property type="match status" value="1"/>
</dbReference>
<dbReference type="CDD" id="cd00091">
    <property type="entry name" value="NUC"/>
    <property type="match status" value="1"/>
</dbReference>
<dbReference type="GO" id="GO:0046872">
    <property type="term" value="F:metal ion binding"/>
    <property type="evidence" value="ECO:0007669"/>
    <property type="project" value="UniProtKB-KW"/>
</dbReference>
<dbReference type="InterPro" id="IPR001604">
    <property type="entry name" value="Endo_G_ENPP1-like_dom"/>
</dbReference>
<dbReference type="GO" id="GO:0003676">
    <property type="term" value="F:nucleic acid binding"/>
    <property type="evidence" value="ECO:0007669"/>
    <property type="project" value="InterPro"/>
</dbReference>
<dbReference type="InterPro" id="IPR044929">
    <property type="entry name" value="DNA/RNA_non-sp_Endonuclease_sf"/>
</dbReference>
<evidence type="ECO:0000256" key="2">
    <source>
        <dbReference type="PIRSR" id="PIRSR640255-2"/>
    </source>
</evidence>
<dbReference type="InterPro" id="IPR044925">
    <property type="entry name" value="His-Me_finger_sf"/>
</dbReference>
<feature type="region of interest" description="Disordered" evidence="3">
    <location>
        <begin position="29"/>
        <end position="48"/>
    </location>
</feature>
<feature type="active site" description="Proton acceptor" evidence="1">
    <location>
        <position position="124"/>
    </location>
</feature>
<dbReference type="PANTHER" id="PTHR13966:SF5">
    <property type="entry name" value="ENDONUCLEASE G, MITOCHONDRIAL"/>
    <property type="match status" value="1"/>
</dbReference>
<dbReference type="SMART" id="SM00892">
    <property type="entry name" value="Endonuclease_NS"/>
    <property type="match status" value="1"/>
</dbReference>
<dbReference type="Proteomes" id="UP000271925">
    <property type="component" value="Unassembled WGS sequence"/>
</dbReference>
<keyword evidence="7" id="KW-0378">Hydrolase</keyword>
<evidence type="ECO:0000313" key="8">
    <source>
        <dbReference type="Proteomes" id="UP000271925"/>
    </source>
</evidence>
<evidence type="ECO:0000259" key="6">
    <source>
        <dbReference type="SMART" id="SM00892"/>
    </source>
</evidence>
<dbReference type="InterPro" id="IPR020821">
    <property type="entry name" value="ENPP1-3/EXOG-like_nuc-like"/>
</dbReference>
<proteinExistence type="predicted"/>
<feature type="binding site" evidence="2">
    <location>
        <position position="155"/>
    </location>
    <ligand>
        <name>Mg(2+)</name>
        <dbReference type="ChEBI" id="CHEBI:18420"/>
        <note>catalytic</note>
    </ligand>
</feature>
<feature type="chain" id="PRO_5018244825" evidence="4">
    <location>
        <begin position="25"/>
        <end position="295"/>
    </location>
</feature>
<organism evidence="7 8">
    <name type="scientific">Larkinella rosea</name>
    <dbReference type="NCBI Taxonomy" id="2025312"/>
    <lineage>
        <taxon>Bacteria</taxon>
        <taxon>Pseudomonadati</taxon>
        <taxon>Bacteroidota</taxon>
        <taxon>Cytophagia</taxon>
        <taxon>Cytophagales</taxon>
        <taxon>Spirosomataceae</taxon>
        <taxon>Larkinella</taxon>
    </lineage>
</organism>
<keyword evidence="4" id="KW-0732">Signal</keyword>
<sequence>MFSLPMNRISLFLFIILLPIACHKADQPVPDSSLPTRDANLALGNPSNANASQENNYLIDRPAYTLSYNRSTGIANWCSWHLSKAWKGSAKRYAGIFIPDQTLPTGWYQVRHDDYTLSGFDRGHLCPSDDRDSTAEENRTTFFMTNIVPQAPRLNRESWNQLESYTRKLIDGGNEAYIIAGTFGKGGTGDNETTSTIAAGKVTVPAAMWKVIVVLPVGSDDLARITAQTRVIAVWIPNSNTAGEQPWINYRVSVDEIESRTGYDLLANVVDAIESVIEKQADKVTVQEVEMYPVW</sequence>
<reference evidence="7 8" key="1">
    <citation type="submission" date="2018-11" db="EMBL/GenBank/DDBJ databases">
        <authorList>
            <person name="Zhou Z."/>
            <person name="Wang G."/>
        </authorList>
    </citation>
    <scope>NUCLEOTIDE SEQUENCE [LARGE SCALE GENOMIC DNA]</scope>
    <source>
        <strain evidence="7 8">KCTC52004</strain>
    </source>
</reference>
<dbReference type="PANTHER" id="PTHR13966">
    <property type="entry name" value="ENDONUCLEASE RELATED"/>
    <property type="match status" value="1"/>
</dbReference>
<dbReference type="EMBL" id="RQJO01000007">
    <property type="protein sequence ID" value="RRB06271.1"/>
    <property type="molecule type" value="Genomic_DNA"/>
</dbReference>
<evidence type="ECO:0000256" key="1">
    <source>
        <dbReference type="PIRSR" id="PIRSR640255-1"/>
    </source>
</evidence>
<gene>
    <name evidence="7" type="ORF">EHT25_00245</name>
</gene>
<comment type="caution">
    <text evidence="7">The sequence shown here is derived from an EMBL/GenBank/DDBJ whole genome shotgun (WGS) entry which is preliminary data.</text>
</comment>